<gene>
    <name evidence="1" type="ORF">Amon01_000679800</name>
</gene>
<dbReference type="EMBL" id="BSXU01004526">
    <property type="protein sequence ID" value="GMG45029.1"/>
    <property type="molecule type" value="Genomic_DNA"/>
</dbReference>
<keyword evidence="2" id="KW-1185">Reference proteome</keyword>
<evidence type="ECO:0000313" key="1">
    <source>
        <dbReference type="EMBL" id="GMG45029.1"/>
    </source>
</evidence>
<dbReference type="Proteomes" id="UP001165063">
    <property type="component" value="Unassembled WGS sequence"/>
</dbReference>
<protein>
    <submittedName>
        <fullName evidence="1">Unnamed protein product</fullName>
    </submittedName>
</protein>
<comment type="caution">
    <text evidence="1">The sequence shown here is derived from an EMBL/GenBank/DDBJ whole genome shotgun (WGS) entry which is preliminary data.</text>
</comment>
<accession>A0A9W6YXG4</accession>
<organism evidence="1 2">
    <name type="scientific">Ambrosiozyma monospora</name>
    <name type="common">Yeast</name>
    <name type="synonym">Endomycopsis monosporus</name>
    <dbReference type="NCBI Taxonomy" id="43982"/>
    <lineage>
        <taxon>Eukaryota</taxon>
        <taxon>Fungi</taxon>
        <taxon>Dikarya</taxon>
        <taxon>Ascomycota</taxon>
        <taxon>Saccharomycotina</taxon>
        <taxon>Pichiomycetes</taxon>
        <taxon>Pichiales</taxon>
        <taxon>Pichiaceae</taxon>
        <taxon>Ambrosiozyma</taxon>
    </lineage>
</organism>
<reference evidence="1" key="1">
    <citation type="submission" date="2023-04" db="EMBL/GenBank/DDBJ databases">
        <title>Ambrosiozyma monospora NBRC 1965.</title>
        <authorList>
            <person name="Ichikawa N."/>
            <person name="Sato H."/>
            <person name="Tonouchi N."/>
        </authorList>
    </citation>
    <scope>NUCLEOTIDE SEQUENCE</scope>
    <source>
        <strain evidence="1">NBRC 1965</strain>
    </source>
</reference>
<dbReference type="AlphaFoldDB" id="A0A9W6YXG4"/>
<proteinExistence type="predicted"/>
<evidence type="ECO:0000313" key="2">
    <source>
        <dbReference type="Proteomes" id="UP001165063"/>
    </source>
</evidence>
<sequence length="194" mass="21861">MISISSQFPFFNFFYQNSNNPLSTFKASGVQCILLRFPSTSGDLRFTQQSQGTWLVGLQLLSSTPIATTATDFTADAYSQLVTTAPDLASMTHFPVLNSSLIDNPICTDLIWSKVSGFLPEDKIIDLLICNPDLTPSQIFRINKFLMILNKLMRKQFATWESRWTCMLNDAIVQRAIAGRKWQLASLKCHLLLL</sequence>
<name>A0A9W6YXG4_AMBMO</name>